<reference evidence="1 2" key="1">
    <citation type="submission" date="2021-06" db="EMBL/GenBank/DDBJ databases">
        <authorList>
            <person name="Palmer J.M."/>
        </authorList>
    </citation>
    <scope>NUCLEOTIDE SEQUENCE [LARGE SCALE GENOMIC DNA]</scope>
    <source>
        <strain evidence="2">if_2019</strain>
        <tissue evidence="1">Muscle</tissue>
    </source>
</reference>
<keyword evidence="2" id="KW-1185">Reference proteome</keyword>
<organism evidence="1 2">
    <name type="scientific">Ilyodon furcidens</name>
    <name type="common">goldbreast splitfin</name>
    <dbReference type="NCBI Taxonomy" id="33524"/>
    <lineage>
        <taxon>Eukaryota</taxon>
        <taxon>Metazoa</taxon>
        <taxon>Chordata</taxon>
        <taxon>Craniata</taxon>
        <taxon>Vertebrata</taxon>
        <taxon>Euteleostomi</taxon>
        <taxon>Actinopterygii</taxon>
        <taxon>Neopterygii</taxon>
        <taxon>Teleostei</taxon>
        <taxon>Neoteleostei</taxon>
        <taxon>Acanthomorphata</taxon>
        <taxon>Ovalentaria</taxon>
        <taxon>Atherinomorphae</taxon>
        <taxon>Cyprinodontiformes</taxon>
        <taxon>Goodeidae</taxon>
        <taxon>Ilyodon</taxon>
    </lineage>
</organism>
<evidence type="ECO:0000313" key="1">
    <source>
        <dbReference type="EMBL" id="MEQ2231034.1"/>
    </source>
</evidence>
<accession>A0ABV0TDQ0</accession>
<protein>
    <submittedName>
        <fullName evidence="1">Uncharacterized protein</fullName>
    </submittedName>
</protein>
<gene>
    <name evidence="1" type="ORF">ILYODFUR_035229</name>
</gene>
<evidence type="ECO:0000313" key="2">
    <source>
        <dbReference type="Proteomes" id="UP001482620"/>
    </source>
</evidence>
<comment type="caution">
    <text evidence="1">The sequence shown here is derived from an EMBL/GenBank/DDBJ whole genome shotgun (WGS) entry which is preliminary data.</text>
</comment>
<dbReference type="EMBL" id="JAHRIQ010029799">
    <property type="protein sequence ID" value="MEQ2231034.1"/>
    <property type="molecule type" value="Genomic_DNA"/>
</dbReference>
<dbReference type="Proteomes" id="UP001482620">
    <property type="component" value="Unassembled WGS sequence"/>
</dbReference>
<name>A0ABV0TDQ0_9TELE</name>
<sequence>MSQLSNGSDPLLRYPSPSRGHSMTVLLLYRLPNRTLHFSQKYMKYSLHFAPCYIHNIANINIHVDNPSCQLTGDFLSLLDSPGVQQFVKVPTPTRGHILDLAITDKASFSNMEVCDLSVSDHLVVSMAVTFSLSGVRQKWGKNFLQLETH</sequence>
<proteinExistence type="predicted"/>